<proteinExistence type="predicted"/>
<keyword evidence="8" id="KW-1185">Reference proteome</keyword>
<dbReference type="PROSITE" id="PS50280">
    <property type="entry name" value="SET"/>
    <property type="match status" value="1"/>
</dbReference>
<evidence type="ECO:0000256" key="1">
    <source>
        <dbReference type="ARBA" id="ARBA00022723"/>
    </source>
</evidence>
<sequence length="552" mass="62362">MADLMYAKRDVPGKGLGLIATVDILGGTRILSESALILGPELAGDDLRPCILKQWSTLSHQQRQDYVSFGHMHPYTNEIERLCAIFNTNCLPLEGTYILETGNPGGSQNRHKRGGLFPNACLINHACDRNAGANWIESSQQIAVTALKDICKDEEITIHYLGLNKSRRARRASLQRDFGFDCSCGLCSLSAKESKNSDRQLSETPRLSLFIFGRIATSRRARPLRELRQFDQLVRLHNEQETGIADMGRIYVTIAERVLKHSDLARGKVFAERAISDFEIVYGSDCMELQKWGYLVDNPTEYELFGHSTTLKTTVDEIPTNLSPDKFEDWLWKRERSTFEAAPLFHQLFTCPSQAIATTTRPTKALVPGHGIIDVSLERLLTQPIKDVDGKEVKLAFETEEKGGELPPNRVKIGYTVAIINAKPFEFPIEDKNYGGKIGIFHDDELCLKIFKLSLKELFALSDQIQVFSTETNGLRMCHGCQIKSASLFKCPRCSMFWYCSRACQITGWSQNGHQDVCRLLKKEPDLKEMFLLDWEKYDTHVQFPLPAQIGS</sequence>
<gene>
    <name evidence="7" type="ORF">BPAE_0061g00190</name>
</gene>
<protein>
    <submittedName>
        <fullName evidence="7">Uncharacterized protein</fullName>
    </submittedName>
</protein>
<reference evidence="7 8" key="1">
    <citation type="submission" date="2017-12" db="EMBL/GenBank/DDBJ databases">
        <title>Comparative genomics of Botrytis spp.</title>
        <authorList>
            <person name="Valero-Jimenez C.A."/>
            <person name="Tapia P."/>
            <person name="Veloso J."/>
            <person name="Silva-Moreno E."/>
            <person name="Staats M."/>
            <person name="Valdes J.H."/>
            <person name="Van Kan J.A.L."/>
        </authorList>
    </citation>
    <scope>NUCLEOTIDE SEQUENCE [LARGE SCALE GENOMIC DNA]</scope>
    <source>
        <strain evidence="7 8">Bp0003</strain>
    </source>
</reference>
<dbReference type="PROSITE" id="PS01360">
    <property type="entry name" value="ZF_MYND_1"/>
    <property type="match status" value="1"/>
</dbReference>
<evidence type="ECO:0000256" key="4">
    <source>
        <dbReference type="PROSITE-ProRule" id="PRU00134"/>
    </source>
</evidence>
<dbReference type="AlphaFoldDB" id="A0A4Z1FX49"/>
<evidence type="ECO:0000259" key="6">
    <source>
        <dbReference type="PROSITE" id="PS50865"/>
    </source>
</evidence>
<dbReference type="Pfam" id="PF00856">
    <property type="entry name" value="SET"/>
    <property type="match status" value="1"/>
</dbReference>
<dbReference type="InterPro" id="IPR001214">
    <property type="entry name" value="SET_dom"/>
</dbReference>
<organism evidence="7 8">
    <name type="scientific">Botrytis paeoniae</name>
    <dbReference type="NCBI Taxonomy" id="278948"/>
    <lineage>
        <taxon>Eukaryota</taxon>
        <taxon>Fungi</taxon>
        <taxon>Dikarya</taxon>
        <taxon>Ascomycota</taxon>
        <taxon>Pezizomycotina</taxon>
        <taxon>Leotiomycetes</taxon>
        <taxon>Helotiales</taxon>
        <taxon>Sclerotiniaceae</taxon>
        <taxon>Botrytis</taxon>
    </lineage>
</organism>
<dbReference type="SUPFAM" id="SSF144232">
    <property type="entry name" value="HIT/MYND zinc finger-like"/>
    <property type="match status" value="1"/>
</dbReference>
<evidence type="ECO:0000259" key="5">
    <source>
        <dbReference type="PROSITE" id="PS50280"/>
    </source>
</evidence>
<dbReference type="Gene3D" id="2.170.270.10">
    <property type="entry name" value="SET domain"/>
    <property type="match status" value="1"/>
</dbReference>
<evidence type="ECO:0000313" key="7">
    <source>
        <dbReference type="EMBL" id="TGO26347.1"/>
    </source>
</evidence>
<keyword evidence="2 4" id="KW-0863">Zinc-finger</keyword>
<dbReference type="SUPFAM" id="SSF82199">
    <property type="entry name" value="SET domain"/>
    <property type="match status" value="1"/>
</dbReference>
<dbReference type="SMART" id="SM00317">
    <property type="entry name" value="SET"/>
    <property type="match status" value="1"/>
</dbReference>
<dbReference type="PANTHER" id="PTHR47332">
    <property type="entry name" value="SET DOMAIN-CONTAINING PROTEIN 5"/>
    <property type="match status" value="1"/>
</dbReference>
<name>A0A4Z1FX49_9HELO</name>
<comment type="caution">
    <text evidence="7">The sequence shown here is derived from an EMBL/GenBank/DDBJ whole genome shotgun (WGS) entry which is preliminary data.</text>
</comment>
<dbReference type="PANTHER" id="PTHR47332:SF2">
    <property type="entry name" value="SET-6"/>
    <property type="match status" value="1"/>
</dbReference>
<dbReference type="CDD" id="cd20071">
    <property type="entry name" value="SET_SMYD"/>
    <property type="match status" value="1"/>
</dbReference>
<accession>A0A4Z1FX49</accession>
<evidence type="ECO:0000256" key="3">
    <source>
        <dbReference type="ARBA" id="ARBA00022833"/>
    </source>
</evidence>
<dbReference type="EMBL" id="PQXI01000061">
    <property type="protein sequence ID" value="TGO26347.1"/>
    <property type="molecule type" value="Genomic_DNA"/>
</dbReference>
<evidence type="ECO:0000256" key="2">
    <source>
        <dbReference type="ARBA" id="ARBA00022771"/>
    </source>
</evidence>
<dbReference type="Gene3D" id="6.10.140.2220">
    <property type="match status" value="1"/>
</dbReference>
<dbReference type="Proteomes" id="UP000297910">
    <property type="component" value="Unassembled WGS sequence"/>
</dbReference>
<dbReference type="Pfam" id="PF01753">
    <property type="entry name" value="zf-MYND"/>
    <property type="match status" value="1"/>
</dbReference>
<dbReference type="GO" id="GO:0008270">
    <property type="term" value="F:zinc ion binding"/>
    <property type="evidence" value="ECO:0007669"/>
    <property type="project" value="UniProtKB-KW"/>
</dbReference>
<keyword evidence="1" id="KW-0479">Metal-binding</keyword>
<dbReference type="InterPro" id="IPR002893">
    <property type="entry name" value="Znf_MYND"/>
</dbReference>
<dbReference type="PROSITE" id="PS50865">
    <property type="entry name" value="ZF_MYND_2"/>
    <property type="match status" value="1"/>
</dbReference>
<dbReference type="InterPro" id="IPR053185">
    <property type="entry name" value="SET_domain_protein"/>
</dbReference>
<evidence type="ECO:0000313" key="8">
    <source>
        <dbReference type="Proteomes" id="UP000297910"/>
    </source>
</evidence>
<keyword evidence="3" id="KW-0862">Zinc</keyword>
<dbReference type="InterPro" id="IPR046341">
    <property type="entry name" value="SET_dom_sf"/>
</dbReference>
<feature type="domain" description="MYND-type" evidence="6">
    <location>
        <begin position="478"/>
        <end position="518"/>
    </location>
</feature>
<feature type="domain" description="SET" evidence="5">
    <location>
        <begin position="3"/>
        <end position="161"/>
    </location>
</feature>